<dbReference type="InterPro" id="IPR005471">
    <property type="entry name" value="Tscrpt_reg_IclR_N"/>
</dbReference>
<evidence type="ECO:0000313" key="7">
    <source>
        <dbReference type="Proteomes" id="UP001494902"/>
    </source>
</evidence>
<keyword evidence="2" id="KW-0238">DNA-binding</keyword>
<gene>
    <name evidence="6" type="ORF">WIS52_06395</name>
</gene>
<dbReference type="Gene3D" id="1.10.10.10">
    <property type="entry name" value="Winged helix-like DNA-binding domain superfamily/Winged helix DNA-binding domain"/>
    <property type="match status" value="1"/>
</dbReference>
<evidence type="ECO:0000256" key="3">
    <source>
        <dbReference type="ARBA" id="ARBA00023163"/>
    </source>
</evidence>
<keyword evidence="3" id="KW-0804">Transcription</keyword>
<dbReference type="InterPro" id="IPR036390">
    <property type="entry name" value="WH_DNA-bd_sf"/>
</dbReference>
<reference evidence="6 7" key="1">
    <citation type="submission" date="2024-03" db="EMBL/GenBank/DDBJ databases">
        <title>Draft genome sequence of Pseudonocardia nematodicida JCM 31783.</title>
        <authorList>
            <person name="Butdee W."/>
            <person name="Duangmal K."/>
        </authorList>
    </citation>
    <scope>NUCLEOTIDE SEQUENCE [LARGE SCALE GENOMIC DNA]</scope>
    <source>
        <strain evidence="6 7">JCM 31783</strain>
    </source>
</reference>
<dbReference type="SUPFAM" id="SSF46785">
    <property type="entry name" value="Winged helix' DNA-binding domain"/>
    <property type="match status" value="1"/>
</dbReference>
<proteinExistence type="predicted"/>
<dbReference type="InterPro" id="IPR050707">
    <property type="entry name" value="HTH_MetabolicPath_Reg"/>
</dbReference>
<evidence type="ECO:0000256" key="2">
    <source>
        <dbReference type="ARBA" id="ARBA00023125"/>
    </source>
</evidence>
<dbReference type="PROSITE" id="PS51077">
    <property type="entry name" value="HTH_ICLR"/>
    <property type="match status" value="1"/>
</dbReference>
<dbReference type="Pfam" id="PF09339">
    <property type="entry name" value="HTH_IclR"/>
    <property type="match status" value="1"/>
</dbReference>
<keyword evidence="1" id="KW-0805">Transcription regulation</keyword>
<evidence type="ECO:0000259" key="5">
    <source>
        <dbReference type="PROSITE" id="PS51078"/>
    </source>
</evidence>
<dbReference type="PANTHER" id="PTHR30136:SF24">
    <property type="entry name" value="HTH-TYPE TRANSCRIPTIONAL REPRESSOR ALLR"/>
    <property type="match status" value="1"/>
</dbReference>
<organism evidence="6 7">
    <name type="scientific">Pseudonocardia nematodicida</name>
    <dbReference type="NCBI Taxonomy" id="1206997"/>
    <lineage>
        <taxon>Bacteria</taxon>
        <taxon>Bacillati</taxon>
        <taxon>Actinomycetota</taxon>
        <taxon>Actinomycetes</taxon>
        <taxon>Pseudonocardiales</taxon>
        <taxon>Pseudonocardiaceae</taxon>
        <taxon>Pseudonocardia</taxon>
    </lineage>
</organism>
<protein>
    <submittedName>
        <fullName evidence="6">IclR family transcriptional regulator</fullName>
    </submittedName>
</protein>
<dbReference type="SUPFAM" id="SSF55781">
    <property type="entry name" value="GAF domain-like"/>
    <property type="match status" value="1"/>
</dbReference>
<dbReference type="EMBL" id="JBEDNQ010000002">
    <property type="protein sequence ID" value="MEQ3550096.1"/>
    <property type="molecule type" value="Genomic_DNA"/>
</dbReference>
<keyword evidence="7" id="KW-1185">Reference proteome</keyword>
<dbReference type="InterPro" id="IPR036388">
    <property type="entry name" value="WH-like_DNA-bd_sf"/>
</dbReference>
<dbReference type="PANTHER" id="PTHR30136">
    <property type="entry name" value="HELIX-TURN-HELIX TRANSCRIPTIONAL REGULATOR, ICLR FAMILY"/>
    <property type="match status" value="1"/>
</dbReference>
<evidence type="ECO:0000256" key="1">
    <source>
        <dbReference type="ARBA" id="ARBA00023015"/>
    </source>
</evidence>
<dbReference type="PROSITE" id="PS51078">
    <property type="entry name" value="ICLR_ED"/>
    <property type="match status" value="1"/>
</dbReference>
<dbReference type="Gene3D" id="3.30.450.40">
    <property type="match status" value="1"/>
</dbReference>
<dbReference type="SMART" id="SM00346">
    <property type="entry name" value="HTH_ICLR"/>
    <property type="match status" value="1"/>
</dbReference>
<dbReference type="Proteomes" id="UP001494902">
    <property type="component" value="Unassembled WGS sequence"/>
</dbReference>
<dbReference type="InterPro" id="IPR014757">
    <property type="entry name" value="Tscrpt_reg_IclR_C"/>
</dbReference>
<dbReference type="Pfam" id="PF01614">
    <property type="entry name" value="IclR_C"/>
    <property type="match status" value="1"/>
</dbReference>
<dbReference type="InterPro" id="IPR029016">
    <property type="entry name" value="GAF-like_dom_sf"/>
</dbReference>
<name>A0ABV1K6I5_9PSEU</name>
<accession>A0ABV1K6I5</accession>
<feature type="domain" description="HTH iclR-type" evidence="4">
    <location>
        <begin position="16"/>
        <end position="77"/>
    </location>
</feature>
<sequence>MAGPERAEPPAPRYPLESVDRTLSLLRQLADRREVTLADVRVHLGVGQSTAHRLLAMLVYREFAVQDPGTRRYRPGPAFAELGRAADAALDLVGTARPVLAALAGETGETVHLGALVRTEVHYLDVLESASTLRVASRVGQTRPAHATSIGKAMLAALDADTVRTLYPGGRLPAETARTVTELDALLAELRRSRSRGYARNRGEVEPGVCSVGVAIAHPARGLLGGLSVATPEARWSAATEREHVAALRRAAAEILDGIP</sequence>
<evidence type="ECO:0000313" key="6">
    <source>
        <dbReference type="EMBL" id="MEQ3550096.1"/>
    </source>
</evidence>
<dbReference type="RefSeq" id="WP_349297178.1">
    <property type="nucleotide sequence ID" value="NZ_JBEDNQ010000002.1"/>
</dbReference>
<evidence type="ECO:0000259" key="4">
    <source>
        <dbReference type="PROSITE" id="PS51077"/>
    </source>
</evidence>
<feature type="domain" description="IclR-ED" evidence="5">
    <location>
        <begin position="78"/>
        <end position="260"/>
    </location>
</feature>
<comment type="caution">
    <text evidence="6">The sequence shown here is derived from an EMBL/GenBank/DDBJ whole genome shotgun (WGS) entry which is preliminary data.</text>
</comment>